<dbReference type="InterPro" id="IPR024607">
    <property type="entry name" value="Sulfatase_CS"/>
</dbReference>
<dbReference type="InterPro" id="IPR017850">
    <property type="entry name" value="Alkaline_phosphatase_core_sf"/>
</dbReference>
<dbReference type="Gene3D" id="3.40.720.10">
    <property type="entry name" value="Alkaline Phosphatase, subunit A"/>
    <property type="match status" value="1"/>
</dbReference>
<dbReference type="EMBL" id="CP036264">
    <property type="protein sequence ID" value="QEF98570.1"/>
    <property type="molecule type" value="Genomic_DNA"/>
</dbReference>
<evidence type="ECO:0000313" key="6">
    <source>
        <dbReference type="EMBL" id="QEF98570.1"/>
    </source>
</evidence>
<dbReference type="PANTHER" id="PTHR43108:SF8">
    <property type="entry name" value="SD21168P"/>
    <property type="match status" value="1"/>
</dbReference>
<evidence type="ECO:0000256" key="2">
    <source>
        <dbReference type="ARBA" id="ARBA00022729"/>
    </source>
</evidence>
<evidence type="ECO:0000259" key="5">
    <source>
        <dbReference type="Pfam" id="PF00884"/>
    </source>
</evidence>
<name>A0A5B9MF00_9BACT</name>
<evidence type="ECO:0000256" key="1">
    <source>
        <dbReference type="ARBA" id="ARBA00008779"/>
    </source>
</evidence>
<dbReference type="AlphaFoldDB" id="A0A5B9MF00"/>
<accession>A0A5B9MF00</accession>
<evidence type="ECO:0000256" key="4">
    <source>
        <dbReference type="ARBA" id="ARBA00023180"/>
    </source>
</evidence>
<dbReference type="Pfam" id="PF00884">
    <property type="entry name" value="Sulfatase"/>
    <property type="match status" value="1"/>
</dbReference>
<keyword evidence="3 6" id="KW-0378">Hydrolase</keyword>
<dbReference type="Proteomes" id="UP000321353">
    <property type="component" value="Chromosome"/>
</dbReference>
<dbReference type="KEGG" id="smam:Mal15_26230"/>
<gene>
    <name evidence="6" type="ORF">Mal15_26230</name>
</gene>
<dbReference type="SUPFAM" id="SSF53649">
    <property type="entry name" value="Alkaline phosphatase-like"/>
    <property type="match status" value="1"/>
</dbReference>
<dbReference type="CDD" id="cd16031">
    <property type="entry name" value="G6S_like"/>
    <property type="match status" value="1"/>
</dbReference>
<organism evidence="6 7">
    <name type="scientific">Stieleria maiorica</name>
    <dbReference type="NCBI Taxonomy" id="2795974"/>
    <lineage>
        <taxon>Bacteria</taxon>
        <taxon>Pseudomonadati</taxon>
        <taxon>Planctomycetota</taxon>
        <taxon>Planctomycetia</taxon>
        <taxon>Pirellulales</taxon>
        <taxon>Pirellulaceae</taxon>
        <taxon>Stieleria</taxon>
    </lineage>
</organism>
<dbReference type="PANTHER" id="PTHR43108">
    <property type="entry name" value="N-ACETYLGLUCOSAMINE-6-SULFATASE FAMILY MEMBER"/>
    <property type="match status" value="1"/>
</dbReference>
<keyword evidence="4" id="KW-0325">Glycoprotein</keyword>
<dbReference type="GO" id="GO:0004065">
    <property type="term" value="F:arylsulfatase activity"/>
    <property type="evidence" value="ECO:0007669"/>
    <property type="project" value="UniProtKB-EC"/>
</dbReference>
<dbReference type="PROSITE" id="PS00149">
    <property type="entry name" value="SULFATASE_2"/>
    <property type="match status" value="1"/>
</dbReference>
<sequence>MSACLRRTPPAAHRLPPRAPLVKAAKLLPAKYTFDFPPRSRCLAMRSLLACCLLALLTVSSKADDRPNVVVMLCDDIRWNALSCAGHPHLKTPNIDRLAAEGIYFENMFCTTSLCSPSRATILSGLYAHAHGVTNNFTDYPADLDSFPRRLQESGYQTAYIGKWHMGEKSDEPRPGFNHFVTHKGQGSYFDTEFNFNGKGRRVVPGYYTTVVTDMSIEWIDQHRSENDSKPFMLMIGQKAPHSFYFPEPKYEHTFDDVEVNYPHSSFKLDDKPEWITQRLSTWHGIYGPIFDWRKEFPNDKASGVVDFARMVRAYWGTILSIDDSVGRLVDHLKATGQLDNTMFVFMGDNGLLEGEHGMVDKRTAHEASARVPMIIRYPRWTKESGPMRIKQQVLTTDVAPTILDAAGADQLTKIHGSSIKPLISGDDSQWRTEWLYYYNYEKQFPYTPNVRSVRGDRFKYIRYPHGDGSPDRHMAELYDMQNDPAESTNLINDPSHQQTIAEMEQRLLRAMKAVGLAPGTDTMPIDAGIGTALPDKAIR</sequence>
<feature type="domain" description="Sulfatase N-terminal" evidence="5">
    <location>
        <begin position="67"/>
        <end position="409"/>
    </location>
</feature>
<evidence type="ECO:0000313" key="7">
    <source>
        <dbReference type="Proteomes" id="UP000321353"/>
    </source>
</evidence>
<dbReference type="EC" id="3.1.6.1" evidence="6"/>
<dbReference type="InterPro" id="IPR000917">
    <property type="entry name" value="Sulfatase_N"/>
</dbReference>
<keyword evidence="7" id="KW-1185">Reference proteome</keyword>
<keyword evidence="2" id="KW-0732">Signal</keyword>
<comment type="similarity">
    <text evidence="1">Belongs to the sulfatase family.</text>
</comment>
<proteinExistence type="inferred from homology"/>
<evidence type="ECO:0000256" key="3">
    <source>
        <dbReference type="ARBA" id="ARBA00022801"/>
    </source>
</evidence>
<reference evidence="6 7" key="1">
    <citation type="submission" date="2019-02" db="EMBL/GenBank/DDBJ databases">
        <title>Planctomycetal bacteria perform biofilm scaping via a novel small molecule.</title>
        <authorList>
            <person name="Jeske O."/>
            <person name="Boedeker C."/>
            <person name="Wiegand S."/>
            <person name="Breitling P."/>
            <person name="Kallscheuer N."/>
            <person name="Jogler M."/>
            <person name="Rohde M."/>
            <person name="Petersen J."/>
            <person name="Medema M.H."/>
            <person name="Surup F."/>
            <person name="Jogler C."/>
        </authorList>
    </citation>
    <scope>NUCLEOTIDE SEQUENCE [LARGE SCALE GENOMIC DNA]</scope>
    <source>
        <strain evidence="6 7">Mal15</strain>
    </source>
</reference>
<protein>
    <submittedName>
        <fullName evidence="6">Arylsulfatase</fullName>
        <ecNumber evidence="6">3.1.6.1</ecNumber>
    </submittedName>
</protein>